<dbReference type="CDD" id="cd00064">
    <property type="entry name" value="FU"/>
    <property type="match status" value="1"/>
</dbReference>
<dbReference type="InterPro" id="IPR006212">
    <property type="entry name" value="Furin_repeat"/>
</dbReference>
<evidence type="ECO:0000256" key="1">
    <source>
        <dbReference type="SAM" id="SignalP"/>
    </source>
</evidence>
<protein>
    <submittedName>
        <fullName evidence="2">Uncharacterized protein</fullName>
    </submittedName>
</protein>
<dbReference type="OrthoDB" id="10430650at2759"/>
<dbReference type="AlphaFoldDB" id="A0A8S1MTR5"/>
<dbReference type="EMBL" id="CAJJDN010000046">
    <property type="protein sequence ID" value="CAD8084397.1"/>
    <property type="molecule type" value="Genomic_DNA"/>
</dbReference>
<comment type="caution">
    <text evidence="2">The sequence shown here is derived from an EMBL/GenBank/DDBJ whole genome shotgun (WGS) entry which is preliminary data.</text>
</comment>
<keyword evidence="1" id="KW-0732">Signal</keyword>
<keyword evidence="3" id="KW-1185">Reference proteome</keyword>
<evidence type="ECO:0000313" key="2">
    <source>
        <dbReference type="EMBL" id="CAD8084397.1"/>
    </source>
</evidence>
<feature type="chain" id="PRO_5035790680" evidence="1">
    <location>
        <begin position="18"/>
        <end position="973"/>
    </location>
</feature>
<proteinExistence type="predicted"/>
<feature type="signal peptide" evidence="1">
    <location>
        <begin position="1"/>
        <end position="17"/>
    </location>
</feature>
<gene>
    <name evidence="2" type="ORF">PSON_ATCC_30995.1.T0460250</name>
</gene>
<accession>A0A8S1MTR5</accession>
<sequence length="973" mass="115287">MTLLNLFLILCLEIASSFDTIKLNPTNQYLRRILELKENEYTSNSCLAYGIWSKYNPLSKINQIGKFGLFDNHCYHLHNSIDQESKYLNLIYYDCLDSLSKKITKTLLFINNQNEQNRFEIMINPFDYENTWFYLQIVAWPLQDIFKLIIMKGNEIQFESIKYMKYPFKDKIQILSFGGYFMVHNSKIHDLERGQIFSYFPGPIFLQDLLITSLPLDFSFITSANKIYNSIQNCFCSQNVRYLIGDMDFKNQDIKTFISDNINCDSFILAGWIKVKEIVNPSQQLTYQLFKVSPNLLDPIFQNHNLSPFQLFYHIGTEKNEIEITTYNYTFPDVSIDFSNNSFLIQKKFLIQNKINLWHYLKIELQKKQINVKILFYEEKNTFNYDANFEVYQFQNCQFKVQYGNCLQTKNNYLNIQLRNLEFYNCFKKLSQLICHYSCLECDGPSNQDCLSCSIESQRIYLPEYKVCICPFNSIDNQNQCQTFKQSNLRLINEQDPDINQNCKYGYFEIDGDCIKCPSIIKESFIGCFECLNKPKSWFQYPTCQKAYVIKPNITIEEASVSFIQIQYYYDGIQINSIHNTHSQFSELNLPNINGIFKEFQLASIQFLKFCQQKIFAEADQFICYECLLQNCQICLLTLINFECKRCLSYYKLIDGQCILQTKINQKAELICLPPLYYSFENQCKICEIKNCIYCFEYSLNDLDLCSLVKVTEFSLRLLQKVKIGCALCEENYIFDFTLGICLKQIPEIEYCQRSFINLQSQEQCVSSIYDDFSISPEISNCYKYIEYCNICTLNIEKQIKCVVCQDNFIIENNQCYQNEEFNIEKYQIQNQTNKIQSFILQFVPQMKQSVYKMFLNPQNAIQQICDPECIQCNQTGSYCRLCPLNYYKKYIITEKSKKCFLCHPLCEVCETRSNEDIKLNFPNFIVTEENEIYTMKCIKPYKDPQIYYDHYSKIARYCFNQDCQDKFIFDFL</sequence>
<name>A0A8S1MTR5_9CILI</name>
<reference evidence="2" key="1">
    <citation type="submission" date="2021-01" db="EMBL/GenBank/DDBJ databases">
        <authorList>
            <consortium name="Genoscope - CEA"/>
            <person name="William W."/>
        </authorList>
    </citation>
    <scope>NUCLEOTIDE SEQUENCE</scope>
</reference>
<evidence type="ECO:0000313" key="3">
    <source>
        <dbReference type="Proteomes" id="UP000692954"/>
    </source>
</evidence>
<dbReference type="Proteomes" id="UP000692954">
    <property type="component" value="Unassembled WGS sequence"/>
</dbReference>
<organism evidence="2 3">
    <name type="scientific">Paramecium sonneborni</name>
    <dbReference type="NCBI Taxonomy" id="65129"/>
    <lineage>
        <taxon>Eukaryota</taxon>
        <taxon>Sar</taxon>
        <taxon>Alveolata</taxon>
        <taxon>Ciliophora</taxon>
        <taxon>Intramacronucleata</taxon>
        <taxon>Oligohymenophorea</taxon>
        <taxon>Peniculida</taxon>
        <taxon>Parameciidae</taxon>
        <taxon>Paramecium</taxon>
    </lineage>
</organism>